<protein>
    <submittedName>
        <fullName evidence="2">Uncharacterized protein</fullName>
    </submittedName>
</protein>
<reference evidence="2 3" key="1">
    <citation type="submission" date="2018-10" db="EMBL/GenBank/DDBJ databases">
        <title>Relationship between Morphology and Antimicrobial Activity in Streptomyces.</title>
        <authorList>
            <person name="Kang H.J."/>
            <person name="Kim S.B."/>
        </authorList>
    </citation>
    <scope>NUCLEOTIDE SEQUENCE [LARGE SCALE GENOMIC DNA]</scope>
    <source>
        <strain evidence="2 3">BH38</strain>
    </source>
</reference>
<evidence type="ECO:0000256" key="1">
    <source>
        <dbReference type="SAM" id="Phobius"/>
    </source>
</evidence>
<feature type="transmembrane region" description="Helical" evidence="1">
    <location>
        <begin position="12"/>
        <end position="31"/>
    </location>
</feature>
<keyword evidence="1" id="KW-0472">Membrane</keyword>
<evidence type="ECO:0000313" key="3">
    <source>
        <dbReference type="Proteomes" id="UP000271554"/>
    </source>
</evidence>
<gene>
    <name evidence="2" type="ORF">DWB77_04033</name>
</gene>
<dbReference type="EMBL" id="CP032698">
    <property type="protein sequence ID" value="AYG81866.1"/>
    <property type="molecule type" value="Genomic_DNA"/>
</dbReference>
<name>A0A387HDD5_9ACTN</name>
<keyword evidence="1" id="KW-0812">Transmembrane</keyword>
<feature type="transmembrane region" description="Helical" evidence="1">
    <location>
        <begin position="94"/>
        <end position="113"/>
    </location>
</feature>
<keyword evidence="3" id="KW-1185">Reference proteome</keyword>
<organism evidence="2 3">
    <name type="scientific">Streptomyces hundungensis</name>
    <dbReference type="NCBI Taxonomy" id="1077946"/>
    <lineage>
        <taxon>Bacteria</taxon>
        <taxon>Bacillati</taxon>
        <taxon>Actinomycetota</taxon>
        <taxon>Actinomycetes</taxon>
        <taxon>Kitasatosporales</taxon>
        <taxon>Streptomycetaceae</taxon>
        <taxon>Streptomyces</taxon>
    </lineage>
</organism>
<accession>A0A387HDD5</accession>
<proteinExistence type="predicted"/>
<feature type="transmembrane region" description="Helical" evidence="1">
    <location>
        <begin position="38"/>
        <end position="60"/>
    </location>
</feature>
<dbReference type="AlphaFoldDB" id="A0A387HDD5"/>
<dbReference type="Proteomes" id="UP000271554">
    <property type="component" value="Chromosome"/>
</dbReference>
<sequence length="121" mass="12072">MGNPGCRGRVRSFWSTVLVVVAAALVPLVAVRRRAPVGAGAVAGAGIGLAVGAAVVRVVVAVGRSRTLDGLPPDADPSAAGAVYDTLTDALTTAAWAVLAFGLALALGAWLAGRSATRRDR</sequence>
<evidence type="ECO:0000313" key="2">
    <source>
        <dbReference type="EMBL" id="AYG81866.1"/>
    </source>
</evidence>
<keyword evidence="1" id="KW-1133">Transmembrane helix</keyword>
<dbReference type="KEGG" id="shun:DWB77_04033"/>